<sequence length="398" mass="40334">MDTEARELGVLSRREVLWLTGAGLSLIAVCYGLARFAYGLFVPVFRAEFDLDAATAGAIASGSYAAYCVAIIISTVLTPRFGGRAVAVTAGVVATAGTLMIAAAPNTIVLAVGVLLAGSSTGVASPPLAHAVAHTVTATRRNRVQTIINAGTGLGVAIAGPIALLTHEHWRTAWLVFSALCAVVTIWAALCVPVASAQDRRTGGIRQVLPRPLLPEGSVRMAMAAATMGIASAAVWTFGRDILVSEGQMSEQASTIAWIILGAFGIAGAATGDLAERFGVARSWTTIMLTLAAATTLIAVAPGSIPIAWIAAAVFGAAYIGLTGLLLIWGTHIYADTPAAGVGLAFLIIALGQAGGAPAIGAIAEASSPQSAFLGAALIAVLGCLIRPRAAELDSDND</sequence>
<dbReference type="InterPro" id="IPR010645">
    <property type="entry name" value="MFS_4"/>
</dbReference>
<dbReference type="InterPro" id="IPR036259">
    <property type="entry name" value="MFS_trans_sf"/>
</dbReference>
<comment type="subcellular location">
    <subcellularLocation>
        <location evidence="1">Cell membrane</location>
        <topology evidence="1">Multi-pass membrane protein</topology>
    </subcellularLocation>
</comment>
<keyword evidence="3 5" id="KW-1133">Transmembrane helix</keyword>
<evidence type="ECO:0000256" key="2">
    <source>
        <dbReference type="ARBA" id="ARBA00022692"/>
    </source>
</evidence>
<feature type="transmembrane region" description="Helical" evidence="5">
    <location>
        <begin position="284"/>
        <end position="301"/>
    </location>
</feature>
<dbReference type="PROSITE" id="PS50850">
    <property type="entry name" value="MFS"/>
    <property type="match status" value="1"/>
</dbReference>
<dbReference type="InterPro" id="IPR011701">
    <property type="entry name" value="MFS"/>
</dbReference>
<gene>
    <name evidence="7" type="ordered locus">Ksed_08080</name>
</gene>
<accession>C7NFC7</accession>
<proteinExistence type="predicted"/>
<evidence type="ECO:0000256" key="5">
    <source>
        <dbReference type="SAM" id="Phobius"/>
    </source>
</evidence>
<feature type="domain" description="Major facilitator superfamily (MFS) profile" evidence="6">
    <location>
        <begin position="16"/>
        <end position="395"/>
    </location>
</feature>
<dbReference type="Proteomes" id="UP000006666">
    <property type="component" value="Chromosome"/>
</dbReference>
<evidence type="ECO:0000256" key="1">
    <source>
        <dbReference type="ARBA" id="ARBA00004651"/>
    </source>
</evidence>
<feature type="transmembrane region" description="Helical" evidence="5">
    <location>
        <begin position="256"/>
        <end position="275"/>
    </location>
</feature>
<feature type="transmembrane region" description="Helical" evidence="5">
    <location>
        <begin position="85"/>
        <end position="104"/>
    </location>
</feature>
<dbReference type="AlphaFoldDB" id="C7NFC7"/>
<protein>
    <submittedName>
        <fullName evidence="7">Arabinose efflux permease family protein</fullName>
    </submittedName>
</protein>
<name>C7NFC7_KYTSD</name>
<dbReference type="PANTHER" id="PTHR23537">
    <property type="match status" value="1"/>
</dbReference>
<evidence type="ECO:0000256" key="4">
    <source>
        <dbReference type="ARBA" id="ARBA00023136"/>
    </source>
</evidence>
<dbReference type="PANTHER" id="PTHR23537:SF1">
    <property type="entry name" value="SUGAR TRANSPORTER"/>
    <property type="match status" value="1"/>
</dbReference>
<dbReference type="KEGG" id="kse:Ksed_08080"/>
<feature type="transmembrane region" description="Helical" evidence="5">
    <location>
        <begin position="58"/>
        <end position="78"/>
    </location>
</feature>
<evidence type="ECO:0000313" key="8">
    <source>
        <dbReference type="Proteomes" id="UP000006666"/>
    </source>
</evidence>
<dbReference type="InterPro" id="IPR020846">
    <property type="entry name" value="MFS_dom"/>
</dbReference>
<dbReference type="EMBL" id="CP001686">
    <property type="protein sequence ID" value="ACV05862.1"/>
    <property type="molecule type" value="Genomic_DNA"/>
</dbReference>
<feature type="transmembrane region" description="Helical" evidence="5">
    <location>
        <begin position="110"/>
        <end position="132"/>
    </location>
</feature>
<organism evidence="7 8">
    <name type="scientific">Kytococcus sedentarius (strain ATCC 14392 / DSM 20547 / JCM 11482 / CCUG 33030 / NBRC 15357 / NCTC 11040 / CCM 314 / 541)</name>
    <name type="common">Micrococcus sedentarius</name>
    <dbReference type="NCBI Taxonomy" id="478801"/>
    <lineage>
        <taxon>Bacteria</taxon>
        <taxon>Bacillati</taxon>
        <taxon>Actinomycetota</taxon>
        <taxon>Actinomycetes</taxon>
        <taxon>Micrococcales</taxon>
        <taxon>Kytococcaceae</taxon>
        <taxon>Kytococcus</taxon>
    </lineage>
</organism>
<keyword evidence="2 5" id="KW-0812">Transmembrane</keyword>
<dbReference type="eggNOG" id="COG2814">
    <property type="taxonomic scope" value="Bacteria"/>
</dbReference>
<dbReference type="RefSeq" id="WP_012802277.1">
    <property type="nucleotide sequence ID" value="NC_013169.1"/>
</dbReference>
<evidence type="ECO:0000259" key="6">
    <source>
        <dbReference type="PROSITE" id="PS50850"/>
    </source>
</evidence>
<dbReference type="SUPFAM" id="SSF103473">
    <property type="entry name" value="MFS general substrate transporter"/>
    <property type="match status" value="1"/>
</dbReference>
<dbReference type="Gene3D" id="1.20.1250.20">
    <property type="entry name" value="MFS general substrate transporter like domains"/>
    <property type="match status" value="2"/>
</dbReference>
<feature type="transmembrane region" description="Helical" evidence="5">
    <location>
        <begin position="217"/>
        <end position="236"/>
    </location>
</feature>
<reference evidence="7 8" key="1">
    <citation type="journal article" date="2009" name="Stand. Genomic Sci.">
        <title>Complete genome sequence of Kytococcus sedentarius type strain (541).</title>
        <authorList>
            <person name="Sims D."/>
            <person name="Brettin T."/>
            <person name="Detter J.C."/>
            <person name="Han C."/>
            <person name="Lapidus A."/>
            <person name="Copeland A."/>
            <person name="Glavina Del Rio T."/>
            <person name="Nolan M."/>
            <person name="Chen F."/>
            <person name="Lucas S."/>
            <person name="Tice H."/>
            <person name="Cheng J.F."/>
            <person name="Bruce D."/>
            <person name="Goodwin L."/>
            <person name="Pitluck S."/>
            <person name="Ovchinnikova G."/>
            <person name="Pati A."/>
            <person name="Ivanova N."/>
            <person name="Mavrommatis K."/>
            <person name="Chen A."/>
            <person name="Palaniappan K."/>
            <person name="D'haeseleer P."/>
            <person name="Chain P."/>
            <person name="Bristow J."/>
            <person name="Eisen J.A."/>
            <person name="Markowitz V."/>
            <person name="Hugenholtz P."/>
            <person name="Schneider S."/>
            <person name="Goker M."/>
            <person name="Pukall R."/>
            <person name="Kyrpides N.C."/>
            <person name="Klenk H.P."/>
        </authorList>
    </citation>
    <scope>NUCLEOTIDE SEQUENCE [LARGE SCALE GENOMIC DNA]</scope>
    <source>
        <strain evidence="8">ATCC 14392 / DSM 20547 / JCM 11482 / CCUG 33030 / NBRC 15357 / NCTC 11040 / CCM 314 / 541</strain>
    </source>
</reference>
<feature type="transmembrane region" description="Helical" evidence="5">
    <location>
        <begin position="172"/>
        <end position="196"/>
    </location>
</feature>
<evidence type="ECO:0000313" key="7">
    <source>
        <dbReference type="EMBL" id="ACV05862.1"/>
    </source>
</evidence>
<keyword evidence="8" id="KW-1185">Reference proteome</keyword>
<feature type="transmembrane region" description="Helical" evidence="5">
    <location>
        <begin position="16"/>
        <end position="38"/>
    </location>
</feature>
<dbReference type="STRING" id="478801.Ksed_08080"/>
<feature type="transmembrane region" description="Helical" evidence="5">
    <location>
        <begin position="144"/>
        <end position="166"/>
    </location>
</feature>
<feature type="transmembrane region" description="Helical" evidence="5">
    <location>
        <begin position="307"/>
        <end position="329"/>
    </location>
</feature>
<dbReference type="Pfam" id="PF07690">
    <property type="entry name" value="MFS_1"/>
    <property type="match status" value="1"/>
</dbReference>
<keyword evidence="4 5" id="KW-0472">Membrane</keyword>
<evidence type="ECO:0000256" key="3">
    <source>
        <dbReference type="ARBA" id="ARBA00022989"/>
    </source>
</evidence>
<feature type="transmembrane region" description="Helical" evidence="5">
    <location>
        <begin position="341"/>
        <end position="364"/>
    </location>
</feature>
<dbReference type="GO" id="GO:0005886">
    <property type="term" value="C:plasma membrane"/>
    <property type="evidence" value="ECO:0007669"/>
    <property type="project" value="UniProtKB-SubCell"/>
</dbReference>
<feature type="transmembrane region" description="Helical" evidence="5">
    <location>
        <begin position="370"/>
        <end position="386"/>
    </location>
</feature>
<dbReference type="GO" id="GO:0022857">
    <property type="term" value="F:transmembrane transporter activity"/>
    <property type="evidence" value="ECO:0007669"/>
    <property type="project" value="InterPro"/>
</dbReference>
<dbReference type="HOGENOM" id="CLU_058221_0_0_11"/>